<dbReference type="Gene3D" id="3.90.1150.10">
    <property type="entry name" value="Aspartate Aminotransferase, domain 1"/>
    <property type="match status" value="1"/>
</dbReference>
<feature type="binding site" evidence="10">
    <location>
        <begin position="200"/>
        <end position="202"/>
    </location>
    <ligand>
        <name>pyridoxal 5'-phosphate</name>
        <dbReference type="ChEBI" id="CHEBI:597326"/>
    </ligand>
</feature>
<dbReference type="PANTHER" id="PTHR11601:SF34">
    <property type="entry name" value="CYSTEINE DESULFURASE"/>
    <property type="match status" value="1"/>
</dbReference>
<dbReference type="Proteomes" id="UP000604066">
    <property type="component" value="Unassembled WGS sequence"/>
</dbReference>
<dbReference type="InterPro" id="IPR015422">
    <property type="entry name" value="PyrdxlP-dep_Trfase_small"/>
</dbReference>
<evidence type="ECO:0000256" key="3">
    <source>
        <dbReference type="ARBA" id="ARBA00022490"/>
    </source>
</evidence>
<dbReference type="RefSeq" id="WP_028052416.1">
    <property type="nucleotide sequence ID" value="NZ_ATYG01000020.1"/>
</dbReference>
<keyword evidence="5 10" id="KW-0479">Metal-binding</keyword>
<evidence type="ECO:0000256" key="1">
    <source>
        <dbReference type="ARBA" id="ARBA00001933"/>
    </source>
</evidence>
<keyword evidence="10" id="KW-0001">2Fe-2S</keyword>
<keyword evidence="8 10" id="KW-0411">Iron-sulfur</keyword>
<evidence type="ECO:0000256" key="2">
    <source>
        <dbReference type="ARBA" id="ARBA00006490"/>
    </source>
</evidence>
<evidence type="ECO:0000256" key="4">
    <source>
        <dbReference type="ARBA" id="ARBA00022679"/>
    </source>
</evidence>
<organism evidence="13 14">
    <name type="scientific">Carboxydothermus ferrireducens DSM 11255</name>
    <dbReference type="NCBI Taxonomy" id="1119529"/>
    <lineage>
        <taxon>Bacteria</taxon>
        <taxon>Bacillati</taxon>
        <taxon>Bacillota</taxon>
        <taxon>Clostridia</taxon>
        <taxon>Thermoanaerobacterales</taxon>
        <taxon>Thermoanaerobacteraceae</taxon>
        <taxon>Carboxydothermus</taxon>
    </lineage>
</organism>
<dbReference type="NCBIfam" id="NF002806">
    <property type="entry name" value="PRK02948.1"/>
    <property type="match status" value="1"/>
</dbReference>
<dbReference type="EC" id="2.8.1.7" evidence="10"/>
<evidence type="ECO:0000256" key="5">
    <source>
        <dbReference type="ARBA" id="ARBA00022723"/>
    </source>
</evidence>
<accession>A0ABX2RAT2</accession>
<dbReference type="PROSITE" id="PS00595">
    <property type="entry name" value="AA_TRANSFER_CLASS_5"/>
    <property type="match status" value="1"/>
</dbReference>
<dbReference type="Gene3D" id="1.10.260.50">
    <property type="match status" value="1"/>
</dbReference>
<evidence type="ECO:0000259" key="12">
    <source>
        <dbReference type="Pfam" id="PF00266"/>
    </source>
</evidence>
<feature type="modified residue" description="N6-(pyridoxal phosphate)lysine" evidence="10">
    <location>
        <position position="203"/>
    </location>
</feature>
<comment type="subcellular location">
    <subcellularLocation>
        <location evidence="10">Cytoplasm</location>
    </subcellularLocation>
</comment>
<reference evidence="13 14" key="1">
    <citation type="submission" date="2020-07" db="EMBL/GenBank/DDBJ databases">
        <title>Genomic Encyclopedia of Type Strains, Phase III (KMG-III): the genomes of soil and plant-associated and newly described type strains.</title>
        <authorList>
            <person name="Whitman W."/>
        </authorList>
    </citation>
    <scope>NUCLEOTIDE SEQUENCE [LARGE SCALE GENOMIC DNA]</scope>
    <source>
        <strain evidence="13 14">DSM 11255</strain>
    </source>
</reference>
<keyword evidence="3 10" id="KW-0963">Cytoplasm</keyword>
<evidence type="ECO:0000256" key="10">
    <source>
        <dbReference type="HAMAP-Rule" id="MF_00331"/>
    </source>
</evidence>
<evidence type="ECO:0000256" key="7">
    <source>
        <dbReference type="ARBA" id="ARBA00023004"/>
    </source>
</evidence>
<feature type="active site" description="Cysteine persulfide intermediate" evidence="10">
    <location>
        <position position="326"/>
    </location>
</feature>
<sequence>MERIYLDHGATTPLSREVLEEMMPYLTEKFGNPSSIHAFGREARKAIEDAREKVAKAINASDPGEIVFTGGGTEADNLAIKGIARAYKHKGNHIITSAVEHHAVLDACLALQKEGFEVTVLPVDEYGMVSVEDVKKAITDKTILITIMHANNEVGTIQPIAEIGEIAREKGVYFHTDAVQTVGKIPVDVKELKVDLLSLSAHKIYGPKGVGALYVRKGLKLEPLANGGGQERKRRPGTENVAGIVGLGKAIELAVAEMPEESARLTKLRDKLIKGVLERIPYVRLNGHPTKRLPHNANFSVEFVEGESMLLMLDMKGIAASSGSACTSGSLDPSHVLLAMGIPHEVAHGSLRLTLGKANTEEQIDYVLEVLPGIVERLREMSPLYNQKVLGGE</sequence>
<keyword evidence="4 10" id="KW-0808">Transferase</keyword>
<feature type="binding site" evidence="10">
    <location>
        <position position="238"/>
    </location>
    <ligand>
        <name>pyridoxal 5'-phosphate</name>
        <dbReference type="ChEBI" id="CHEBI:597326"/>
    </ligand>
</feature>
<name>A0ABX2RAT2_9THEO</name>
<comment type="catalytic activity">
    <reaction evidence="9 10">
        <text>(sulfur carrier)-H + L-cysteine = (sulfur carrier)-SH + L-alanine</text>
        <dbReference type="Rhea" id="RHEA:43892"/>
        <dbReference type="Rhea" id="RHEA-COMP:14737"/>
        <dbReference type="Rhea" id="RHEA-COMP:14739"/>
        <dbReference type="ChEBI" id="CHEBI:29917"/>
        <dbReference type="ChEBI" id="CHEBI:35235"/>
        <dbReference type="ChEBI" id="CHEBI:57972"/>
        <dbReference type="ChEBI" id="CHEBI:64428"/>
        <dbReference type="EC" id="2.8.1.7"/>
    </reaction>
</comment>
<dbReference type="PIRSF" id="PIRSF005572">
    <property type="entry name" value="NifS"/>
    <property type="match status" value="1"/>
</dbReference>
<feature type="binding site" evidence="10">
    <location>
        <position position="180"/>
    </location>
    <ligand>
        <name>pyridoxal 5'-phosphate</name>
        <dbReference type="ChEBI" id="CHEBI:597326"/>
    </ligand>
</feature>
<comment type="caution">
    <text evidence="13">The sequence shown here is derived from an EMBL/GenBank/DDBJ whole genome shotgun (WGS) entry which is preliminary data.</text>
</comment>
<dbReference type="NCBIfam" id="TIGR03402">
    <property type="entry name" value="FeS_nifS"/>
    <property type="match status" value="1"/>
</dbReference>
<comment type="pathway">
    <text evidence="10">Cofactor biosynthesis; iron-sulfur cluster biosynthesis.</text>
</comment>
<dbReference type="Gene3D" id="3.40.640.10">
    <property type="entry name" value="Type I PLP-dependent aspartate aminotransferase-like (Major domain)"/>
    <property type="match status" value="1"/>
</dbReference>
<evidence type="ECO:0000256" key="11">
    <source>
        <dbReference type="RuleBase" id="RU004504"/>
    </source>
</evidence>
<dbReference type="InterPro" id="IPR010240">
    <property type="entry name" value="Cys_deSase_IscS"/>
</dbReference>
<feature type="domain" description="Aminotransferase class V" evidence="12">
    <location>
        <begin position="4"/>
        <end position="367"/>
    </location>
</feature>
<evidence type="ECO:0000256" key="9">
    <source>
        <dbReference type="ARBA" id="ARBA00050776"/>
    </source>
</evidence>
<keyword evidence="14" id="KW-1185">Reference proteome</keyword>
<dbReference type="Pfam" id="PF00266">
    <property type="entry name" value="Aminotran_5"/>
    <property type="match status" value="1"/>
</dbReference>
<comment type="subunit">
    <text evidence="10">Homodimer. Forms a heterotetramer with IscU, interacts with other sulfur acceptors.</text>
</comment>
<dbReference type="PANTHER" id="PTHR11601">
    <property type="entry name" value="CYSTEINE DESULFURYLASE FAMILY MEMBER"/>
    <property type="match status" value="1"/>
</dbReference>
<proteinExistence type="inferred from homology"/>
<evidence type="ECO:0000313" key="14">
    <source>
        <dbReference type="Proteomes" id="UP000604066"/>
    </source>
</evidence>
<comment type="cofactor">
    <cofactor evidence="1 10 11">
        <name>pyridoxal 5'-phosphate</name>
        <dbReference type="ChEBI" id="CHEBI:597326"/>
    </cofactor>
</comment>
<evidence type="ECO:0000313" key="13">
    <source>
        <dbReference type="EMBL" id="NYE58040.1"/>
    </source>
</evidence>
<keyword evidence="7 10" id="KW-0408">Iron</keyword>
<feature type="binding site" evidence="10">
    <location>
        <begin position="72"/>
        <end position="73"/>
    </location>
    <ligand>
        <name>pyridoxal 5'-phosphate</name>
        <dbReference type="ChEBI" id="CHEBI:597326"/>
    </ligand>
</feature>
<evidence type="ECO:0000256" key="8">
    <source>
        <dbReference type="ARBA" id="ARBA00023014"/>
    </source>
</evidence>
<feature type="binding site" evidence="10">
    <location>
        <position position="152"/>
    </location>
    <ligand>
        <name>pyridoxal 5'-phosphate</name>
        <dbReference type="ChEBI" id="CHEBI:597326"/>
    </ligand>
</feature>
<dbReference type="InterPro" id="IPR020578">
    <property type="entry name" value="Aminotrans_V_PyrdxlP_BS"/>
</dbReference>
<dbReference type="InterPro" id="IPR000192">
    <property type="entry name" value="Aminotrans_V_dom"/>
</dbReference>
<keyword evidence="6 10" id="KW-0663">Pyridoxal phosphate</keyword>
<protein>
    <recommendedName>
        <fullName evidence="10">Cysteine desulfurase IscS</fullName>
        <ecNumber evidence="10">2.8.1.7</ecNumber>
    </recommendedName>
</protein>
<dbReference type="InterPro" id="IPR015421">
    <property type="entry name" value="PyrdxlP-dep_Trfase_major"/>
</dbReference>
<dbReference type="GO" id="GO:0031071">
    <property type="term" value="F:cysteine desulfurase activity"/>
    <property type="evidence" value="ECO:0007669"/>
    <property type="project" value="UniProtKB-EC"/>
</dbReference>
<dbReference type="SUPFAM" id="SSF53383">
    <property type="entry name" value="PLP-dependent transferases"/>
    <property type="match status" value="1"/>
</dbReference>
<comment type="similarity">
    <text evidence="2 10">Belongs to the class-V pyridoxal-phosphate-dependent aminotransferase family. NifS/IscS subfamily.</text>
</comment>
<evidence type="ECO:0000256" key="6">
    <source>
        <dbReference type="ARBA" id="ARBA00022898"/>
    </source>
</evidence>
<dbReference type="EMBL" id="JACCBS010000002">
    <property type="protein sequence ID" value="NYE58040.1"/>
    <property type="molecule type" value="Genomic_DNA"/>
</dbReference>
<dbReference type="InterPro" id="IPR016454">
    <property type="entry name" value="Cysteine_dSase"/>
</dbReference>
<gene>
    <name evidence="10" type="primary">iscS</name>
    <name evidence="13" type="ORF">HDG70_001755</name>
</gene>
<feature type="binding site" description="via persulfide group" evidence="10">
    <location>
        <position position="326"/>
    </location>
    <ligand>
        <name>[2Fe-2S] cluster</name>
        <dbReference type="ChEBI" id="CHEBI:190135"/>
        <note>ligand shared with IscU</note>
    </ligand>
</feature>
<dbReference type="InterPro" id="IPR015424">
    <property type="entry name" value="PyrdxlP-dep_Trfase"/>
</dbReference>
<dbReference type="InterPro" id="IPR017772">
    <property type="entry name" value="Cys_deSase_NifS_bac/arc"/>
</dbReference>
<comment type="function">
    <text evidence="10">Master enzyme that delivers sulfur to a number of partners involved in Fe-S cluster assembly, tRNA modification or cofactor biosynthesis. Catalyzes the removal of elemental sulfur atoms from cysteine to produce alanine. Functions as a sulfur delivery protein for Fe-S cluster synthesis onto IscU, an Fe-S scaffold assembly protein, as well as other S acceptor proteins.</text>
</comment>
<dbReference type="HAMAP" id="MF_00331">
    <property type="entry name" value="Cys_desulf_IscS"/>
    <property type="match status" value="1"/>
</dbReference>